<dbReference type="Pfam" id="PF11706">
    <property type="entry name" value="zf-CGNR"/>
    <property type="match status" value="1"/>
</dbReference>
<evidence type="ECO:0000259" key="1">
    <source>
        <dbReference type="Pfam" id="PF11706"/>
    </source>
</evidence>
<dbReference type="PATRIC" id="fig|1246995.3.peg.2918"/>
<dbReference type="InterPro" id="IPR010852">
    <property type="entry name" value="ABATE"/>
</dbReference>
<gene>
    <name evidence="2" type="ORF">AFR_14380</name>
</gene>
<evidence type="ECO:0000313" key="2">
    <source>
        <dbReference type="EMBL" id="AGZ41158.1"/>
    </source>
</evidence>
<dbReference type="RefSeq" id="WP_023361217.1">
    <property type="nucleotide sequence ID" value="NC_022657.1"/>
</dbReference>
<reference evidence="2 3" key="1">
    <citation type="journal article" date="2014" name="J. Biotechnol.">
        <title>Complete genome sequence of the actinobacterium Actinoplanes friuliensis HAG 010964, producer of the lipopeptide antibiotic friulimycin.</title>
        <authorList>
            <person name="Ruckert C."/>
            <person name="Szczepanowski R."/>
            <person name="Albersmeier A."/>
            <person name="Goesmann A."/>
            <person name="Fischer N."/>
            <person name="Steinkamper A."/>
            <person name="Puhler A."/>
            <person name="Biener R."/>
            <person name="Schwartz D."/>
            <person name="Kalinowski J."/>
        </authorList>
    </citation>
    <scope>NUCLEOTIDE SEQUENCE [LARGE SCALE GENOMIC DNA]</scope>
    <source>
        <strain evidence="2 3">DSM 7358</strain>
    </source>
</reference>
<name>U5VW10_9ACTN</name>
<dbReference type="Pfam" id="PF07336">
    <property type="entry name" value="ABATE"/>
    <property type="match status" value="1"/>
</dbReference>
<dbReference type="PANTHER" id="PTHR35525:SF3">
    <property type="entry name" value="BLL6575 PROTEIN"/>
    <property type="match status" value="1"/>
</dbReference>
<dbReference type="HOGENOM" id="CLU_087298_2_1_11"/>
<dbReference type="Proteomes" id="UP000017746">
    <property type="component" value="Chromosome"/>
</dbReference>
<dbReference type="PANTHER" id="PTHR35525">
    <property type="entry name" value="BLL6575 PROTEIN"/>
    <property type="match status" value="1"/>
</dbReference>
<dbReference type="EMBL" id="CP006272">
    <property type="protein sequence ID" value="AGZ41158.1"/>
    <property type="molecule type" value="Genomic_DNA"/>
</dbReference>
<dbReference type="Gene3D" id="1.10.3300.10">
    <property type="entry name" value="Jann2411-like domain"/>
    <property type="match status" value="1"/>
</dbReference>
<organism evidence="2 3">
    <name type="scientific">Actinoplanes friuliensis DSM 7358</name>
    <dbReference type="NCBI Taxonomy" id="1246995"/>
    <lineage>
        <taxon>Bacteria</taxon>
        <taxon>Bacillati</taxon>
        <taxon>Actinomycetota</taxon>
        <taxon>Actinomycetes</taxon>
        <taxon>Micromonosporales</taxon>
        <taxon>Micromonosporaceae</taxon>
        <taxon>Actinoplanes</taxon>
    </lineage>
</organism>
<feature type="domain" description="Zinc finger CGNR" evidence="1">
    <location>
        <begin position="146"/>
        <end position="185"/>
    </location>
</feature>
<protein>
    <recommendedName>
        <fullName evidence="1">Zinc finger CGNR domain-containing protein</fullName>
    </recommendedName>
</protein>
<accession>U5VW10</accession>
<dbReference type="InterPro" id="IPR021005">
    <property type="entry name" value="Znf_CGNR"/>
</dbReference>
<dbReference type="OrthoDB" id="3211108at2"/>
<dbReference type="SUPFAM" id="SSF160904">
    <property type="entry name" value="Jann2411-like"/>
    <property type="match status" value="1"/>
</dbReference>
<proteinExistence type="predicted"/>
<dbReference type="KEGG" id="afs:AFR_14380"/>
<dbReference type="InterPro" id="IPR023286">
    <property type="entry name" value="ABATE_dom_sf"/>
</dbReference>
<dbReference type="AlphaFoldDB" id="U5VW10"/>
<dbReference type="STRING" id="1246995.AFR_14380"/>
<keyword evidence="3" id="KW-1185">Reference proteome</keyword>
<dbReference type="eggNOG" id="COG5516">
    <property type="taxonomic scope" value="Bacteria"/>
</dbReference>
<sequence>MAGESEPRLVRLMNTIWADRRGVHDSLSTPGELAQWLSATGLTAGESSATAAHLEAAVTLRDALRRLAALKTEDTRPAAASAMQDVETAVAAVNNAAALIPVQPALGLSGGKLHLRPREAPADAGAALTVVAVEAIDLLTGPDGVLNACHAPGCVLYFVKDHPRREWCSTACGNRARAARHYERHRPASAR</sequence>
<evidence type="ECO:0000313" key="3">
    <source>
        <dbReference type="Proteomes" id="UP000017746"/>
    </source>
</evidence>